<accession>A0A1Y1YEK6</accession>
<protein>
    <submittedName>
        <fullName evidence="2">Uncharacterized protein</fullName>
    </submittedName>
</protein>
<evidence type="ECO:0000256" key="1">
    <source>
        <dbReference type="SAM" id="Phobius"/>
    </source>
</evidence>
<keyword evidence="1" id="KW-1133">Transmembrane helix</keyword>
<evidence type="ECO:0000313" key="2">
    <source>
        <dbReference type="EMBL" id="ORX96024.1"/>
    </source>
</evidence>
<feature type="transmembrane region" description="Helical" evidence="1">
    <location>
        <begin position="121"/>
        <end position="142"/>
    </location>
</feature>
<dbReference type="Proteomes" id="UP000193144">
    <property type="component" value="Unassembled WGS sequence"/>
</dbReference>
<name>A0A1Y1YEK6_9PLEO</name>
<dbReference type="EMBL" id="MCFA01000265">
    <property type="protein sequence ID" value="ORX96024.1"/>
    <property type="molecule type" value="Genomic_DNA"/>
</dbReference>
<keyword evidence="1" id="KW-0472">Membrane</keyword>
<reference evidence="2 3" key="1">
    <citation type="submission" date="2016-07" db="EMBL/GenBank/DDBJ databases">
        <title>Pervasive Adenine N6-methylation of Active Genes in Fungi.</title>
        <authorList>
            <consortium name="DOE Joint Genome Institute"/>
            <person name="Mondo S.J."/>
            <person name="Dannebaum R.O."/>
            <person name="Kuo R.C."/>
            <person name="Labutti K."/>
            <person name="Haridas S."/>
            <person name="Kuo A."/>
            <person name="Salamov A."/>
            <person name="Ahrendt S.R."/>
            <person name="Lipzen A."/>
            <person name="Sullivan W."/>
            <person name="Andreopoulos W.B."/>
            <person name="Clum A."/>
            <person name="Lindquist E."/>
            <person name="Daum C."/>
            <person name="Ramamoorthy G.K."/>
            <person name="Gryganskyi A."/>
            <person name="Culley D."/>
            <person name="Magnuson J.K."/>
            <person name="James T.Y."/>
            <person name="O'Malley M.A."/>
            <person name="Stajich J.E."/>
            <person name="Spatafora J.W."/>
            <person name="Visel A."/>
            <person name="Grigoriev I.V."/>
        </authorList>
    </citation>
    <scope>NUCLEOTIDE SEQUENCE [LARGE SCALE GENOMIC DNA]</scope>
    <source>
        <strain evidence="2 3">CBS 115471</strain>
    </source>
</reference>
<sequence>MVPSQRARTFTQWPREDPRHHTMFTDEEREESFAAQEIVARLFRARLGTVEDVLRQAVMSRVDGVGRPGLLEAILGTLLASLQHYSGSLEDGFTYAKSLGWVNIGASRPGFNLNSSGFPTVIAMGAIVVLCPSLVTALGFLVNGVEEDRFIWTEIF</sequence>
<organism evidence="2 3">
    <name type="scientific">Clohesyomyces aquaticus</name>
    <dbReference type="NCBI Taxonomy" id="1231657"/>
    <lineage>
        <taxon>Eukaryota</taxon>
        <taxon>Fungi</taxon>
        <taxon>Dikarya</taxon>
        <taxon>Ascomycota</taxon>
        <taxon>Pezizomycotina</taxon>
        <taxon>Dothideomycetes</taxon>
        <taxon>Pleosporomycetidae</taxon>
        <taxon>Pleosporales</taxon>
        <taxon>Lindgomycetaceae</taxon>
        <taxon>Clohesyomyces</taxon>
    </lineage>
</organism>
<comment type="caution">
    <text evidence="2">The sequence shown here is derived from an EMBL/GenBank/DDBJ whole genome shotgun (WGS) entry which is preliminary data.</text>
</comment>
<keyword evidence="1" id="KW-0812">Transmembrane</keyword>
<evidence type="ECO:0000313" key="3">
    <source>
        <dbReference type="Proteomes" id="UP000193144"/>
    </source>
</evidence>
<proteinExistence type="predicted"/>
<keyword evidence="3" id="KW-1185">Reference proteome</keyword>
<gene>
    <name evidence="2" type="ORF">BCR34DRAFT_186350</name>
</gene>
<dbReference type="AlphaFoldDB" id="A0A1Y1YEK6"/>